<dbReference type="EMBL" id="JAHUTJ010058663">
    <property type="protein sequence ID" value="MED6287412.1"/>
    <property type="molecule type" value="Genomic_DNA"/>
</dbReference>
<proteinExistence type="predicted"/>
<sequence length="148" mass="16420">MVIGCRRRAAVSSVQMRFLPPSLPPTVHDTDLIPPRRQPKVGLPPPAVDPHIYPAEEILPALKNGGDDQKLCHILQLGLTSFKLELKSSLSSLSVKPSIPVYSVIFTPLCLVHYVPKGMSQIASKSEIFFFLSRKKPIKVINIHFKSD</sequence>
<organism evidence="1 2">
    <name type="scientific">Characodon lateralis</name>
    <dbReference type="NCBI Taxonomy" id="208331"/>
    <lineage>
        <taxon>Eukaryota</taxon>
        <taxon>Metazoa</taxon>
        <taxon>Chordata</taxon>
        <taxon>Craniata</taxon>
        <taxon>Vertebrata</taxon>
        <taxon>Euteleostomi</taxon>
        <taxon>Actinopterygii</taxon>
        <taxon>Neopterygii</taxon>
        <taxon>Teleostei</taxon>
        <taxon>Neoteleostei</taxon>
        <taxon>Acanthomorphata</taxon>
        <taxon>Ovalentaria</taxon>
        <taxon>Atherinomorphae</taxon>
        <taxon>Cyprinodontiformes</taxon>
        <taxon>Goodeidae</taxon>
        <taxon>Characodon</taxon>
    </lineage>
</organism>
<evidence type="ECO:0000313" key="1">
    <source>
        <dbReference type="EMBL" id="MED6287412.1"/>
    </source>
</evidence>
<gene>
    <name evidence="1" type="ORF">CHARACLAT_016089</name>
</gene>
<keyword evidence="2" id="KW-1185">Reference proteome</keyword>
<accession>A0ABU7EJJ0</accession>
<comment type="caution">
    <text evidence="1">The sequence shown here is derived from an EMBL/GenBank/DDBJ whole genome shotgun (WGS) entry which is preliminary data.</text>
</comment>
<evidence type="ECO:0000313" key="2">
    <source>
        <dbReference type="Proteomes" id="UP001352852"/>
    </source>
</evidence>
<dbReference type="Proteomes" id="UP001352852">
    <property type="component" value="Unassembled WGS sequence"/>
</dbReference>
<reference evidence="1 2" key="1">
    <citation type="submission" date="2021-06" db="EMBL/GenBank/DDBJ databases">
        <authorList>
            <person name="Palmer J.M."/>
        </authorList>
    </citation>
    <scope>NUCLEOTIDE SEQUENCE [LARGE SCALE GENOMIC DNA]</scope>
    <source>
        <strain evidence="1 2">CL_MEX2019</strain>
        <tissue evidence="1">Muscle</tissue>
    </source>
</reference>
<name>A0ABU7EJJ0_9TELE</name>
<protein>
    <submittedName>
        <fullName evidence="1">Uncharacterized protein</fullName>
    </submittedName>
</protein>